<name>A0A387FMW3_9HYPH</name>
<dbReference type="Pfam" id="PF14237">
    <property type="entry name" value="GYF_2"/>
    <property type="match status" value="1"/>
</dbReference>
<feature type="domain" description="GYF" evidence="1">
    <location>
        <begin position="10"/>
        <end position="59"/>
    </location>
</feature>
<accession>A0A387FMW3</accession>
<dbReference type="KEGG" id="rjg:CCGE525_13385"/>
<dbReference type="OrthoDB" id="198456at2"/>
<dbReference type="AlphaFoldDB" id="A0A387FMW3"/>
<dbReference type="InterPro" id="IPR025640">
    <property type="entry name" value="GYF_2"/>
</dbReference>
<keyword evidence="3" id="KW-1185">Reference proteome</keyword>
<dbReference type="EMBL" id="CP032694">
    <property type="protein sequence ID" value="AYG59683.1"/>
    <property type="molecule type" value="Genomic_DNA"/>
</dbReference>
<reference evidence="2 3" key="1">
    <citation type="submission" date="2018-10" db="EMBL/GenBank/DDBJ databases">
        <title>Rhizobium etli, R. leguminosarum and a new Rhizobium genospecies from Phaseolus dumosus.</title>
        <authorList>
            <person name="Ramirez-Puebla S.T."/>
            <person name="Rogel-Hernandez M.A."/>
            <person name="Guerrero G."/>
            <person name="Ormeno-Orrillo E."/>
            <person name="Martinez-Romero J.C."/>
            <person name="Negrete-Yankelevich S."/>
            <person name="Martinez-Romero E."/>
        </authorList>
    </citation>
    <scope>NUCLEOTIDE SEQUENCE [LARGE SCALE GENOMIC DNA]</scope>
    <source>
        <strain evidence="2 3">CCGE525</strain>
    </source>
</reference>
<evidence type="ECO:0000313" key="3">
    <source>
        <dbReference type="Proteomes" id="UP000282195"/>
    </source>
</evidence>
<evidence type="ECO:0000313" key="2">
    <source>
        <dbReference type="EMBL" id="AYG59683.1"/>
    </source>
</evidence>
<proteinExistence type="predicted"/>
<dbReference type="Proteomes" id="UP000282195">
    <property type="component" value="Chromosome"/>
</dbReference>
<sequence length="76" mass="8414">MGGVIRTSTWHYAVGQDYEGSIEEEELRALFRSGAVEGETFLWKPGMDGWVQAKDVGEFAGVFVKPPPLCDFTEGM</sequence>
<evidence type="ECO:0000259" key="1">
    <source>
        <dbReference type="Pfam" id="PF14237"/>
    </source>
</evidence>
<organism evidence="2 3">
    <name type="scientific">Rhizobium jaguaris</name>
    <dbReference type="NCBI Taxonomy" id="1312183"/>
    <lineage>
        <taxon>Bacteria</taxon>
        <taxon>Pseudomonadati</taxon>
        <taxon>Pseudomonadota</taxon>
        <taxon>Alphaproteobacteria</taxon>
        <taxon>Hyphomicrobiales</taxon>
        <taxon>Rhizobiaceae</taxon>
        <taxon>Rhizobium/Agrobacterium group</taxon>
        <taxon>Rhizobium</taxon>
    </lineage>
</organism>
<protein>
    <submittedName>
        <fullName evidence="2">DUF4339 domain-containing protein</fullName>
    </submittedName>
</protein>
<gene>
    <name evidence="2" type="ORF">CCGE525_13385</name>
</gene>
<dbReference type="RefSeq" id="WP_120704691.1">
    <property type="nucleotide sequence ID" value="NZ_CP032694.1"/>
</dbReference>